<evidence type="ECO:0000259" key="2">
    <source>
        <dbReference type="Pfam" id="PF09989"/>
    </source>
</evidence>
<evidence type="ECO:0000259" key="1">
    <source>
        <dbReference type="Pfam" id="PF01869"/>
    </source>
</evidence>
<dbReference type="Pfam" id="PF01869">
    <property type="entry name" value="BcrAD_BadFG"/>
    <property type="match status" value="2"/>
</dbReference>
<proteinExistence type="predicted"/>
<reference evidence="3" key="1">
    <citation type="submission" date="2006-10" db="EMBL/GenBank/DDBJ databases">
        <title>Complete sequence of Solibacter usitatus Ellin6076.</title>
        <authorList>
            <consortium name="US DOE Joint Genome Institute"/>
            <person name="Copeland A."/>
            <person name="Lucas S."/>
            <person name="Lapidus A."/>
            <person name="Barry K."/>
            <person name="Detter J.C."/>
            <person name="Glavina del Rio T."/>
            <person name="Hammon N."/>
            <person name="Israni S."/>
            <person name="Dalin E."/>
            <person name="Tice H."/>
            <person name="Pitluck S."/>
            <person name="Thompson L.S."/>
            <person name="Brettin T."/>
            <person name="Bruce D."/>
            <person name="Han C."/>
            <person name="Tapia R."/>
            <person name="Gilna P."/>
            <person name="Schmutz J."/>
            <person name="Larimer F."/>
            <person name="Land M."/>
            <person name="Hauser L."/>
            <person name="Kyrpides N."/>
            <person name="Mikhailova N."/>
            <person name="Janssen P.H."/>
            <person name="Kuske C.R."/>
            <person name="Richardson P."/>
        </authorList>
    </citation>
    <scope>NUCLEOTIDE SEQUENCE</scope>
    <source>
        <strain evidence="3">Ellin6076</strain>
    </source>
</reference>
<gene>
    <name evidence="3" type="ordered locus">Acid_0922</name>
</gene>
<evidence type="ECO:0000313" key="3">
    <source>
        <dbReference type="EMBL" id="ABJ81921.1"/>
    </source>
</evidence>
<name>Q02AJ5_SOLUE</name>
<feature type="domain" description="ATPase BadF/BadG/BcrA/BcrD type" evidence="1">
    <location>
        <begin position="353"/>
        <end position="621"/>
    </location>
</feature>
<dbReference type="PANTHER" id="PTHR32329:SF4">
    <property type="entry name" value="ACTIVATOR OF 2-HYDROXYACYL-COA DEHYDRATASE"/>
    <property type="match status" value="1"/>
</dbReference>
<dbReference type="InterPro" id="IPR051805">
    <property type="entry name" value="Dehydratase_Activator_Redct"/>
</dbReference>
<dbReference type="CDD" id="cd24035">
    <property type="entry name" value="ASKHA_NBD_O66634-like_rpt2"/>
    <property type="match status" value="1"/>
</dbReference>
<dbReference type="KEGG" id="sus:Acid_0922"/>
<dbReference type="EMBL" id="CP000473">
    <property type="protein sequence ID" value="ABJ81921.1"/>
    <property type="molecule type" value="Genomic_DNA"/>
</dbReference>
<dbReference type="PANTHER" id="PTHR32329">
    <property type="entry name" value="BIFUNCTIONAL PROTEIN [INCLUDES 2-HYDROXYACYL-COA DEHYDRATASE (N-TER) AND ITS ACTIVATOR DOMAIN (C_TERM)-RELATED"/>
    <property type="match status" value="1"/>
</dbReference>
<dbReference type="InterPro" id="IPR043129">
    <property type="entry name" value="ATPase_NBD"/>
</dbReference>
<dbReference type="InParanoid" id="Q02AJ5"/>
<dbReference type="STRING" id="234267.Acid_0922"/>
<dbReference type="Gene3D" id="3.30.420.40">
    <property type="match status" value="4"/>
</dbReference>
<accession>Q02AJ5</accession>
<dbReference type="eggNOG" id="COG1924">
    <property type="taxonomic scope" value="Bacteria"/>
</dbReference>
<feature type="domain" description="ATPase BadF/BadG/BcrA/BcrD type" evidence="1">
    <location>
        <begin position="7"/>
        <end position="227"/>
    </location>
</feature>
<dbReference type="OrthoDB" id="9802715at2"/>
<dbReference type="eggNOG" id="COG3580">
    <property type="taxonomic scope" value="Bacteria"/>
</dbReference>
<feature type="domain" description="DUF2229" evidence="2">
    <location>
        <begin position="771"/>
        <end position="1003"/>
    </location>
</feature>
<sequence length="1188" mass="132135">MDKNFLIGMDVGSTTVKAVVIDAATDQILWSDYHRHDTKQPEKVLEFCKRFETEIEGFDASRSRMFITGSGGNGLTKFLGGKFVQEVNAVSLAVEKMYPECGSVIELGGQDAKIIIFKTDPETGRKKKMPSMNDKCAGGTGAVIDKINAKLRIPSEQLCQMGYKGIKLHPVAGKCGVFAETDINGLQKMGVPPDELMASLFEAIVMQNLSVLTRGNTLLPVVLLLGGPNCYIKGMRDCWKANIPKIWEERGTPLPEGIPPEDLIKTPDNAQYFAAIGSVEFGKTEDDSVGQYNNWQKLEWYVTTGREEEKQKRGGGVGLAKDDIELAAFKEKYKTPKFTPTTFQPGEMVEGFVGIDGGSTSTKAVLLSKDGKRTILAKTYQLSKGNPIEDTVEVLQKLNRQILDQGASLKILGVGTTGYAKDILKDVVGADAALVETVAHTEAGLHFYKDVDVICDVGGQDIKIIILKNGRVKDFKLNTQCSAGNGYFLQSTAQGFNVPVEQYADTAFGAKGFPSFGYGCAVFMQSDIVDFQRQGWKPEEIMAGLCNVLPKNIWLYVSQIPNLSAIGTRFLLQGGTQYNLAAVKAQVDFIESRFKGKEHQADVIVHAHCGEAGAIGAALEAGRLWDNGRVSTFIGLDACANIQYKTTREEATRCYFCKNKCLRTFIDVKTNQIPADYKRPVKTKVPLEEGAQRLIIATCEKGTVENIEEMRGIKGSLDKVKKANPNFVEIAAKGVFRVPDVPNVSDPAPKFQITAAQKRRAELLKKRSEIRIGMPRVLNMYSQTPIFTGYFASLGIKAENIVYSEYTSEEMYKEGAKRGAIDPCFPSKLGIPHVHNLLYKVHAKKPLDIIFFPMIDCLTSPLTHIQASRTCPTVATTPEAVKAAFIKEGDLFKEKGIRFLDTFVNLSKPDLFERQMFEEFQDILGLTPEENKRAVDQGYRSLNYFDNVTMRGAAREVLDQLEREDRLGVVLLGRPYHNDPGVNHEILEEFQKLGYPVFAQDCLPIDDDMIWRLFGEDVLSGETPDPLCINDVWKNSYSENTSRKVWAAKYVARHPNLVALELSSFKCGHDAPIYSVVEEIVEHSGTPYFCFKDIDENKPTGSIKIRVETIGYFLKRYREDMVRNKNKVTDIDQQLREFEAKLRRQMLRDKLEDSRVQESFEHGSMPQIHVTIGALAASNPPAARVSGD</sequence>
<dbReference type="Pfam" id="PF09989">
    <property type="entry name" value="DUF2229"/>
    <property type="match status" value="1"/>
</dbReference>
<dbReference type="HOGENOM" id="CLU_002393_3_0_0"/>
<dbReference type="CDD" id="cd24034">
    <property type="entry name" value="ASKHA_NBD_O66634-like_rpt1"/>
    <property type="match status" value="1"/>
</dbReference>
<dbReference type="SUPFAM" id="SSF53067">
    <property type="entry name" value="Actin-like ATPase domain"/>
    <property type="match status" value="2"/>
</dbReference>
<dbReference type="AlphaFoldDB" id="Q02AJ5"/>
<protein>
    <submittedName>
        <fullName evidence="3">Putative CoA-substrate-specific enzyme activase</fullName>
    </submittedName>
</protein>
<organism evidence="3">
    <name type="scientific">Solibacter usitatus (strain Ellin6076)</name>
    <dbReference type="NCBI Taxonomy" id="234267"/>
    <lineage>
        <taxon>Bacteria</taxon>
        <taxon>Pseudomonadati</taxon>
        <taxon>Acidobacteriota</taxon>
        <taxon>Terriglobia</taxon>
        <taxon>Bryobacterales</taxon>
        <taxon>Solibacteraceae</taxon>
        <taxon>Candidatus Solibacter</taxon>
    </lineage>
</organism>
<dbReference type="InterPro" id="IPR002731">
    <property type="entry name" value="ATPase_BadF"/>
</dbReference>
<dbReference type="InterPro" id="IPR018709">
    <property type="entry name" value="CoA_activase_DUF2229"/>
</dbReference>